<proteinExistence type="inferred from homology"/>
<dbReference type="GO" id="GO:1904680">
    <property type="term" value="F:peptide transmembrane transporter activity"/>
    <property type="evidence" value="ECO:0007669"/>
    <property type="project" value="TreeGrafter"/>
</dbReference>
<keyword evidence="2" id="KW-0813">Transport</keyword>
<evidence type="ECO:0000313" key="5">
    <source>
        <dbReference type="EMBL" id="RIH93120.1"/>
    </source>
</evidence>
<dbReference type="Gene3D" id="3.90.76.10">
    <property type="entry name" value="Dipeptide-binding Protein, Domain 1"/>
    <property type="match status" value="1"/>
</dbReference>
<comment type="caution">
    <text evidence="5">The sequence shown here is derived from an EMBL/GenBank/DDBJ whole genome shotgun (WGS) entry which is preliminary data.</text>
</comment>
<sequence>MKGIRWKFGIGAVLLVGMLSLGGGMAQDYDPNANLNLATNADPTLNPWTPGAVVESNLINTIVFDQLVRYSPKDLSPAPGLATSWKVAPDGLSWVFNLRKGVTWHDGKPFTAEDVAFTFNDVVLNKKLGAQNAGNFSKLKSVEVVNPSTVRFVLNAPFSSLPYYLAYYAGILPRHILSSSENPLQVANFNKKNPIGTGAFRVAEFVPGSYVRLVRYEKYWGGSPKINSIVFKIVPDPNTQMAQAISGELDFVGVSNPALLAGVERNPKLQVLRQSQNLYYFVALNQNDPRFRDVRVRQALLYAIDRKAMIDSVVRGYGTIATGPIAPLQKAFYVKDVAQYPYSPEKAKQLLAQAGWTPGPDGVLQKDGKPFEIDMPTGQFGYLVPATLLVQQYWKAIGVKANVNVMEWNAYIQKMFVNRQYEATLAWWSTPPTPDVTPYYASSAADKGNNIPNYKNPDLDKLLEEGLRATGVQEQVLTYRRIQRLLAEQLPYLYLWYPDILSVRNERVGGMADINTAAAFQYSSDWFIKR</sequence>
<dbReference type="EMBL" id="QWLB01000009">
    <property type="protein sequence ID" value="RIH93120.1"/>
    <property type="molecule type" value="Genomic_DNA"/>
</dbReference>
<accession>A0A399FAF8</accession>
<name>A0A399FAF8_9DEIN</name>
<dbReference type="Gene3D" id="3.10.105.10">
    <property type="entry name" value="Dipeptide-binding Protein, Domain 3"/>
    <property type="match status" value="1"/>
</dbReference>
<dbReference type="InterPro" id="IPR000914">
    <property type="entry name" value="SBP_5_dom"/>
</dbReference>
<organism evidence="5 6">
    <name type="scientific">Meiothermus granaticius NBRC 107808</name>
    <dbReference type="NCBI Taxonomy" id="1227551"/>
    <lineage>
        <taxon>Bacteria</taxon>
        <taxon>Thermotogati</taxon>
        <taxon>Deinococcota</taxon>
        <taxon>Deinococci</taxon>
        <taxon>Thermales</taxon>
        <taxon>Thermaceae</taxon>
        <taxon>Meiothermus</taxon>
    </lineage>
</organism>
<dbReference type="PIRSF" id="PIRSF002741">
    <property type="entry name" value="MppA"/>
    <property type="match status" value="1"/>
</dbReference>
<dbReference type="GO" id="GO:0015833">
    <property type="term" value="P:peptide transport"/>
    <property type="evidence" value="ECO:0007669"/>
    <property type="project" value="TreeGrafter"/>
</dbReference>
<gene>
    <name evidence="5" type="primary">appA_2</name>
    <name evidence="5" type="ORF">Mgrana_00918</name>
</gene>
<dbReference type="RefSeq" id="WP_119356432.1">
    <property type="nucleotide sequence ID" value="NZ_BJXM01000018.1"/>
</dbReference>
<dbReference type="PANTHER" id="PTHR30290">
    <property type="entry name" value="PERIPLASMIC BINDING COMPONENT OF ABC TRANSPORTER"/>
    <property type="match status" value="1"/>
</dbReference>
<dbReference type="PANTHER" id="PTHR30290:SF9">
    <property type="entry name" value="OLIGOPEPTIDE-BINDING PROTEIN APPA"/>
    <property type="match status" value="1"/>
</dbReference>
<comment type="similarity">
    <text evidence="1">Belongs to the bacterial solute-binding protein 5 family.</text>
</comment>
<reference evidence="5 6" key="1">
    <citation type="submission" date="2018-08" db="EMBL/GenBank/DDBJ databases">
        <title>Meiothermus granaticius genome AF-68 sequencing project.</title>
        <authorList>
            <person name="Da Costa M.S."/>
            <person name="Albuquerque L."/>
            <person name="Raposo P."/>
            <person name="Froufe H.J.C."/>
            <person name="Barroso C.S."/>
            <person name="Egas C."/>
        </authorList>
    </citation>
    <scope>NUCLEOTIDE SEQUENCE [LARGE SCALE GENOMIC DNA]</scope>
    <source>
        <strain evidence="5 6">AF-68</strain>
    </source>
</reference>
<keyword evidence="6" id="KW-1185">Reference proteome</keyword>
<feature type="domain" description="Solute-binding protein family 5" evidence="4">
    <location>
        <begin position="77"/>
        <end position="446"/>
    </location>
</feature>
<evidence type="ECO:0000256" key="1">
    <source>
        <dbReference type="ARBA" id="ARBA00005695"/>
    </source>
</evidence>
<dbReference type="Proteomes" id="UP000266178">
    <property type="component" value="Unassembled WGS sequence"/>
</dbReference>
<dbReference type="GO" id="GO:0042597">
    <property type="term" value="C:periplasmic space"/>
    <property type="evidence" value="ECO:0007669"/>
    <property type="project" value="UniProtKB-ARBA"/>
</dbReference>
<evidence type="ECO:0000256" key="2">
    <source>
        <dbReference type="ARBA" id="ARBA00022448"/>
    </source>
</evidence>
<evidence type="ECO:0000259" key="4">
    <source>
        <dbReference type="Pfam" id="PF00496"/>
    </source>
</evidence>
<keyword evidence="3" id="KW-0732">Signal</keyword>
<dbReference type="InterPro" id="IPR039424">
    <property type="entry name" value="SBP_5"/>
</dbReference>
<evidence type="ECO:0000256" key="3">
    <source>
        <dbReference type="ARBA" id="ARBA00022729"/>
    </source>
</evidence>
<dbReference type="SUPFAM" id="SSF53850">
    <property type="entry name" value="Periplasmic binding protein-like II"/>
    <property type="match status" value="1"/>
</dbReference>
<dbReference type="GO" id="GO:0043190">
    <property type="term" value="C:ATP-binding cassette (ABC) transporter complex"/>
    <property type="evidence" value="ECO:0007669"/>
    <property type="project" value="InterPro"/>
</dbReference>
<dbReference type="InterPro" id="IPR030678">
    <property type="entry name" value="Peptide/Ni-bd"/>
</dbReference>
<protein>
    <submittedName>
        <fullName evidence="5">Oligopeptide-binding protein AppA</fullName>
    </submittedName>
</protein>
<dbReference type="Gene3D" id="3.40.190.10">
    <property type="entry name" value="Periplasmic binding protein-like II"/>
    <property type="match status" value="1"/>
</dbReference>
<dbReference type="AlphaFoldDB" id="A0A399FAF8"/>
<dbReference type="Pfam" id="PF00496">
    <property type="entry name" value="SBP_bac_5"/>
    <property type="match status" value="1"/>
</dbReference>
<evidence type="ECO:0000313" key="6">
    <source>
        <dbReference type="Proteomes" id="UP000266178"/>
    </source>
</evidence>